<sequence>MIVAIDGGNSKTDVVVLTTGGEIRSTVRGGGFRPVADGVETAVAALTDAVTRALEAAGLTAPWPVADHVSAYLANVDLPEEEEEFHRIITACNWGRSVRVGNDTFALLRAGVTDRWGVAVVCGAGINCAGVGPDGQIARFPSIGRVTGDWGGGHHLGEEALWHGVRAEDGRGPKTALAEAVAAHFGASSALEVGLGIHFGEISEERLGELAPVLLKVAASGDEVAARLVERQADEVSALATVVLRRLDLLNSPVEVVLGGGVLAARDTLLMAAIQERFSRIAPQAKLIVVDAPPVLGAALLGLDDAGAPPEAHERLLAFYARSPAGL</sequence>
<reference evidence="2" key="1">
    <citation type="submission" date="2023-03" db="EMBL/GenBank/DDBJ databases">
        <title>Actinoallomurus iriomotensis NBRC 103681.</title>
        <authorList>
            <person name="Ichikawa N."/>
            <person name="Sato H."/>
            <person name="Tonouchi N."/>
        </authorList>
    </citation>
    <scope>NUCLEOTIDE SEQUENCE</scope>
    <source>
        <strain evidence="2">NBRC 103681</strain>
    </source>
</reference>
<name>A0A9W6RIU1_9ACTN</name>
<dbReference type="InterPro" id="IPR043129">
    <property type="entry name" value="ATPase_NBD"/>
</dbReference>
<evidence type="ECO:0000313" key="2">
    <source>
        <dbReference type="EMBL" id="GLY76319.1"/>
    </source>
</evidence>
<keyword evidence="2" id="KW-0418">Kinase</keyword>
<comment type="caution">
    <text evidence="2">The sequence shown here is derived from an EMBL/GenBank/DDBJ whole genome shotgun (WGS) entry which is preliminary data.</text>
</comment>
<dbReference type="Proteomes" id="UP001165135">
    <property type="component" value="Unassembled WGS sequence"/>
</dbReference>
<organism evidence="2 3">
    <name type="scientific">Actinoallomurus iriomotensis</name>
    <dbReference type="NCBI Taxonomy" id="478107"/>
    <lineage>
        <taxon>Bacteria</taxon>
        <taxon>Bacillati</taxon>
        <taxon>Actinomycetota</taxon>
        <taxon>Actinomycetes</taxon>
        <taxon>Streptosporangiales</taxon>
        <taxon>Thermomonosporaceae</taxon>
        <taxon>Actinoallomurus</taxon>
    </lineage>
</organism>
<protein>
    <submittedName>
        <fullName evidence="2">Kinase</fullName>
    </submittedName>
</protein>
<dbReference type="PANTHER" id="PTHR43190:SF3">
    <property type="entry name" value="N-ACETYL-D-GLUCOSAMINE KINASE"/>
    <property type="match status" value="1"/>
</dbReference>
<dbReference type="GO" id="GO:0016301">
    <property type="term" value="F:kinase activity"/>
    <property type="evidence" value="ECO:0007669"/>
    <property type="project" value="UniProtKB-KW"/>
</dbReference>
<dbReference type="Gene3D" id="3.30.420.40">
    <property type="match status" value="2"/>
</dbReference>
<dbReference type="RefSeq" id="WP_285624565.1">
    <property type="nucleotide sequence ID" value="NZ_BSTJ01000005.1"/>
</dbReference>
<dbReference type="SUPFAM" id="SSF53067">
    <property type="entry name" value="Actin-like ATPase domain"/>
    <property type="match status" value="2"/>
</dbReference>
<feature type="domain" description="ATPase BadF/BadG/BcrA/BcrD type" evidence="1">
    <location>
        <begin position="5"/>
        <end position="302"/>
    </location>
</feature>
<evidence type="ECO:0000259" key="1">
    <source>
        <dbReference type="Pfam" id="PF01869"/>
    </source>
</evidence>
<dbReference type="InterPro" id="IPR002731">
    <property type="entry name" value="ATPase_BadF"/>
</dbReference>
<proteinExistence type="predicted"/>
<gene>
    <name evidence="2" type="ORF">Airi01_045860</name>
</gene>
<accession>A0A9W6RIU1</accession>
<dbReference type="InterPro" id="IPR052519">
    <property type="entry name" value="Euk-type_GlcNAc_Kinase"/>
</dbReference>
<evidence type="ECO:0000313" key="3">
    <source>
        <dbReference type="Proteomes" id="UP001165135"/>
    </source>
</evidence>
<dbReference type="PANTHER" id="PTHR43190">
    <property type="entry name" value="N-ACETYL-D-GLUCOSAMINE KINASE"/>
    <property type="match status" value="1"/>
</dbReference>
<keyword evidence="2" id="KW-0808">Transferase</keyword>
<dbReference type="EMBL" id="BSTJ01000005">
    <property type="protein sequence ID" value="GLY76319.1"/>
    <property type="molecule type" value="Genomic_DNA"/>
</dbReference>
<dbReference type="Pfam" id="PF01869">
    <property type="entry name" value="BcrAD_BadFG"/>
    <property type="match status" value="1"/>
</dbReference>
<dbReference type="AlphaFoldDB" id="A0A9W6RIU1"/>